<accession>A0A5B8INV6</accession>
<evidence type="ECO:0000313" key="1">
    <source>
        <dbReference type="EMBL" id="QDY51761.1"/>
    </source>
</evidence>
<reference evidence="1" key="1">
    <citation type="submission" date="2018-11" db="EMBL/GenBank/DDBJ databases">
        <title>A distinct lineage of giant viruses engineers rhodopsin photosystems in predatory marine eukaryotes.</title>
        <authorList>
            <person name="Needham D.M."/>
            <person name="Yoshizawa S."/>
            <person name="Hosaka T."/>
            <person name="Poirier C."/>
            <person name="Choi C.-J."/>
            <person name="Hehenberger E."/>
            <person name="Irwin N.A.T."/>
            <person name="Wilken S."/>
            <person name="Yung C.-M."/>
            <person name="Bachy C."/>
            <person name="Kurihara R."/>
            <person name="Nakajima Y."/>
            <person name="Kojima K."/>
            <person name="Kimura-Someya T."/>
            <person name="Leonard G."/>
            <person name="Malmstrom R.R."/>
            <person name="Mende D."/>
            <person name="Olson D.K."/>
            <person name="Sudo Y."/>
            <person name="Sudek S."/>
            <person name="Richards T.A."/>
            <person name="DeLong E.F."/>
            <person name="Keeling P.J."/>
            <person name="Santoro A.E."/>
            <person name="Shirouzu M."/>
            <person name="Iwasaki W."/>
            <person name="Worden A.Z."/>
        </authorList>
    </citation>
    <scope>NUCLEOTIDE SEQUENCE</scope>
</reference>
<gene>
    <name evidence="1" type="ORF">1_146</name>
</gene>
<proteinExistence type="predicted"/>
<dbReference type="EMBL" id="MK250085">
    <property type="protein sequence ID" value="QDY51761.1"/>
    <property type="molecule type" value="Genomic_DNA"/>
</dbReference>
<sequence>MTFYNLKELNIKLTDFICLLSPLGVVNKIVSNGNQNLVEIEFHNDLFKNTGIEIKENNCIENSLIKLYEDSNYGFIINDKIGIFELPHGIDENSLYINNLDEKNNKNISKYIRKNFPKDCQKILKKGLNINKGKLTDPTKININNIPGYKSITV</sequence>
<organism evidence="1">
    <name type="scientific">Mimiviridae sp. ChoanoV1</name>
    <dbReference type="NCBI Taxonomy" id="2596887"/>
    <lineage>
        <taxon>Viruses</taxon>
        <taxon>Varidnaviria</taxon>
        <taxon>Bamfordvirae</taxon>
        <taxon>Nucleocytoviricota</taxon>
        <taxon>Megaviricetes</taxon>
        <taxon>Imitervirales</taxon>
        <taxon>Schizomimiviridae</taxon>
    </lineage>
</organism>
<name>A0A5B8INV6_9VIRU</name>
<protein>
    <submittedName>
        <fullName evidence="1">Uncharacterized protein</fullName>
    </submittedName>
</protein>